<dbReference type="AlphaFoldDB" id="A0A371IQR0"/>
<dbReference type="SUPFAM" id="SSF49384">
    <property type="entry name" value="Carbohydrate-binding domain"/>
    <property type="match status" value="1"/>
</dbReference>
<evidence type="ECO:0000313" key="1">
    <source>
        <dbReference type="EMBL" id="RDY22803.1"/>
    </source>
</evidence>
<dbReference type="GO" id="GO:0030246">
    <property type="term" value="F:carbohydrate binding"/>
    <property type="evidence" value="ECO:0007669"/>
    <property type="project" value="InterPro"/>
</dbReference>
<dbReference type="Gene3D" id="2.60.40.680">
    <property type="match status" value="1"/>
</dbReference>
<reference evidence="1 2" key="1">
    <citation type="journal article" date="2017" name="Genome Announc.">
        <title>Draft Genome Sequence of Romboutsia maritimum sp. nov. Strain CCRI-22766(T), Isolated from Coastal Estuarine Mud.</title>
        <authorList>
            <person name="Maheux A.F."/>
            <person name="Boudreau D.K."/>
            <person name="Berube E."/>
            <person name="Boissinot M."/>
            <person name="Raymond F."/>
            <person name="Brodeur S."/>
            <person name="Corbeil J."/>
            <person name="Brightwell G."/>
            <person name="Broda D."/>
            <person name="Omar R.F."/>
            <person name="Bergeron M.G."/>
        </authorList>
    </citation>
    <scope>NUCLEOTIDE SEQUENCE [LARGE SCALE GENOMIC DNA]</scope>
    <source>
        <strain evidence="1 2">CCRI-22766</strain>
    </source>
</reference>
<organism evidence="1 2">
    <name type="scientific">Romboutsia maritimum</name>
    <dbReference type="NCBI Taxonomy" id="2020948"/>
    <lineage>
        <taxon>Bacteria</taxon>
        <taxon>Bacillati</taxon>
        <taxon>Bacillota</taxon>
        <taxon>Clostridia</taxon>
        <taxon>Peptostreptococcales</taxon>
        <taxon>Peptostreptococcaceae</taxon>
        <taxon>Romboutsia</taxon>
    </lineage>
</organism>
<dbReference type="InterPro" id="IPR008965">
    <property type="entry name" value="CBM2/CBM3_carb-bd_dom_sf"/>
</dbReference>
<sequence>MLERIKNASKRQKIIGALIILAILIGVITAVKKIQSYKTESTVSTLQEEKEEVLEVPSLNLIPPKDININNKEEFDVDVTLSSLPPNIYPAASISVSFDKNKLEFTGIKNGTMKTYGNGESSSDGFSVPTWKCDIEASNNSSEINAMYVDMTAGRFAYNKDGFDNKSKNSVIRLGFKLKEGVKVGDILKLDLKDAIFATVNGDKDNTSLSAIKETLKINGCEVAVQ</sequence>
<keyword evidence="2" id="KW-1185">Reference proteome</keyword>
<gene>
    <name evidence="1" type="ORF">CHF27_011540</name>
</gene>
<evidence type="ECO:0000313" key="2">
    <source>
        <dbReference type="Proteomes" id="UP000243494"/>
    </source>
</evidence>
<protein>
    <recommendedName>
        <fullName evidence="3">Cohesin domain-containing protein</fullName>
    </recommendedName>
</protein>
<accession>A0A371IQR0</accession>
<dbReference type="Proteomes" id="UP000243494">
    <property type="component" value="Unassembled WGS sequence"/>
</dbReference>
<evidence type="ECO:0008006" key="3">
    <source>
        <dbReference type="Google" id="ProtNLM"/>
    </source>
</evidence>
<comment type="caution">
    <text evidence="1">The sequence shown here is derived from an EMBL/GenBank/DDBJ whole genome shotgun (WGS) entry which is preliminary data.</text>
</comment>
<dbReference type="OrthoDB" id="1937044at2"/>
<name>A0A371IQR0_9FIRM</name>
<proteinExistence type="predicted"/>
<dbReference type="EMBL" id="NOJZ02000026">
    <property type="protein sequence ID" value="RDY22803.1"/>
    <property type="molecule type" value="Genomic_DNA"/>
</dbReference>
<dbReference type="RefSeq" id="WP_095405547.1">
    <property type="nucleotide sequence ID" value="NZ_NOJZ02000026.1"/>
</dbReference>